<evidence type="ECO:0000313" key="1">
    <source>
        <dbReference type="EMBL" id="QRQ91103.1"/>
    </source>
</evidence>
<dbReference type="AlphaFoldDB" id="A0A375GIT0"/>
<sequence>MQVLADTLYRQPAQARSQANPQARPNLRAAAEPARALDCHARMGSGRSLAARVREYFARGWTLYLDNARAAAPLIHL</sequence>
<dbReference type="EMBL" id="OGUS01000089">
    <property type="protein sequence ID" value="SPC08247.1"/>
    <property type="molecule type" value="Genomic_DNA"/>
</dbReference>
<gene>
    <name evidence="3" type="ORF">CO2235_MP50035</name>
    <name evidence="2" type="ORF">CO2235_U810004</name>
    <name evidence="1" type="ORF">JTE92_10790</name>
</gene>
<dbReference type="OrthoDB" id="8969167at2"/>
<name>A0A375GIT0_9BURK</name>
<reference evidence="4" key="1">
    <citation type="submission" date="2018-01" db="EMBL/GenBank/DDBJ databases">
        <authorList>
            <person name="Gaut B.S."/>
            <person name="Morton B.R."/>
            <person name="Clegg M.T."/>
            <person name="Duvall M.R."/>
        </authorList>
    </citation>
    <scope>NUCLEOTIDE SEQUENCE [LARGE SCALE GENOMIC DNA]</scope>
</reference>
<geneLocation type="plasmid" evidence="4">
    <name>co2235_mp</name>
</geneLocation>
<reference evidence="2 4" key="2">
    <citation type="submission" date="2018-01" db="EMBL/GenBank/DDBJ databases">
        <authorList>
            <person name="Clerissi C."/>
        </authorList>
    </citation>
    <scope>NUCLEOTIDE SEQUENCE</scope>
    <source>
        <strain evidence="2">Cupriavidus oxalaticus LMG 2235</strain>
        <plasmid evidence="4">co2235_mp</plasmid>
    </source>
</reference>
<dbReference type="RefSeq" id="WP_063237372.1">
    <property type="nucleotide sequence ID" value="NZ_CP069809.1"/>
</dbReference>
<accession>A0A375GIT0</accession>
<evidence type="ECO:0000313" key="4">
    <source>
        <dbReference type="Proteomes" id="UP000256862"/>
    </source>
</evidence>
<dbReference type="Proteomes" id="UP000256862">
    <property type="component" value="Plasmid CO2235_mp"/>
</dbReference>
<organism evidence="2 4">
    <name type="scientific">Cupriavidus oxalaticus</name>
    <dbReference type="NCBI Taxonomy" id="96344"/>
    <lineage>
        <taxon>Bacteria</taxon>
        <taxon>Pseudomonadati</taxon>
        <taxon>Pseudomonadota</taxon>
        <taxon>Betaproteobacteria</taxon>
        <taxon>Burkholderiales</taxon>
        <taxon>Burkholderiaceae</taxon>
        <taxon>Cupriavidus</taxon>
    </lineage>
</organism>
<dbReference type="EMBL" id="OGUS01000140">
    <property type="protein sequence ID" value="SPC20848.1"/>
    <property type="molecule type" value="Genomic_DNA"/>
</dbReference>
<dbReference type="EMBL" id="CP069811">
    <property type="protein sequence ID" value="QRQ91103.1"/>
    <property type="molecule type" value="Genomic_DNA"/>
</dbReference>
<proteinExistence type="predicted"/>
<reference evidence="1 5" key="3">
    <citation type="submission" date="2021-02" db="EMBL/GenBank/DDBJ databases">
        <title>Complete Genome Sequence of Cupriavidus oxalaticus Strain Ox1, a Soil Oxalate-Degrading Species.</title>
        <authorList>
            <person name="Palmieri F."/>
            <person name="Udriet P."/>
            <person name="Deuasquier M."/>
            <person name="Beaudoing E."/>
            <person name="Johnson S.L."/>
            <person name="Davenport K.W."/>
            <person name="Chain P.S."/>
            <person name="Bindschedler S."/>
            <person name="Junier P."/>
        </authorList>
    </citation>
    <scope>NUCLEOTIDE SEQUENCE [LARGE SCALE GENOMIC DNA]</scope>
    <source>
        <strain evidence="1 5">Ox1</strain>
    </source>
</reference>
<dbReference type="Proteomes" id="UP000623307">
    <property type="component" value="Chromosome 1"/>
</dbReference>
<evidence type="ECO:0000313" key="3">
    <source>
        <dbReference type="EMBL" id="SPC20848.1"/>
    </source>
</evidence>
<evidence type="ECO:0000313" key="5">
    <source>
        <dbReference type="Proteomes" id="UP000623307"/>
    </source>
</evidence>
<evidence type="ECO:0000313" key="2">
    <source>
        <dbReference type="EMBL" id="SPC08247.1"/>
    </source>
</evidence>
<protein>
    <submittedName>
        <fullName evidence="2">Uncharacterized protein</fullName>
    </submittedName>
</protein>
<keyword evidence="5" id="KW-1185">Reference proteome</keyword>
<dbReference type="GeneID" id="303490014"/>